<evidence type="ECO:0000256" key="1">
    <source>
        <dbReference type="SAM" id="MobiDB-lite"/>
    </source>
</evidence>
<accession>A0A379QC17</accession>
<dbReference type="Proteomes" id="UP000254773">
    <property type="component" value="Unassembled WGS sequence"/>
</dbReference>
<sequence>MPVIHVQRMPGAPRQTGIVPEGTNLFKWLQCADFPGDFKVSVNGRFIGEDEEISRKLAENDVVNIFCQPAGFVGDLFEAILKPVQQIFSFLLPKPSIPSVGDSNAKTSPNNSLKAQTNTARNGEARPDNFGQIRAFPDLIQESAFEYIDNIKYVTEWMDFGLGNYEVSSVRYSESNLGSLAGASYAIYQPGETIGTMYMPYAFDDVDGQEVYGKNELDEDEPPVVIEEATTSTVTSTTFVNGELVVQIPKDDDFDYFVDLAFPHAVSFDLNITYNTTSGPVTEMVTLAGNLIDAEETNDGLTPPVEYWYTFNINSINYNGSPITTLDGVTIGSDLFTIRDNQPLVSGPYFSPVDGDQLWIHTQAALNDDNAANFTIQWYKLDDDNNQIPGTVESVDITSTNPNDGYDTRYLTTKVTPAAGKGRYAVSVWRNDNSSDENTLKLEEVHSVVTRTNVVYPDNCIVMVQVRATENATGSRDRKYNALITRYVIGYDRATKTVRYDVSPSRSFADSVLHNWLITGEQPENTIDIAGLYAIADSLPDERLGYFDYTFDDEDISLGERIQKICDAARVTCYWDDGVLSFVRDEKRDYPATVFNTRNMSADGYKLSYDMTLPGSFDGVDVQYKDPDTNKQVHIYCRITDTGIENNVPSKPKKFDMTYVRNRYQAEDRAMVECMRLMYSRRSMEIKALADGEWVNVGDMIQVIDIYDSNQQNGYITQSSGNTFYTSERLHLNGGEYVVITDDLGNVSERLPVTQTGDKSFTCALPDSFVLNLFDGVTVQSQSRYAIALEEELDTTLWVISQKQPANDGTTSLTMSEYSDDIYAYTVPAS</sequence>
<reference evidence="2 3" key="1">
    <citation type="submission" date="2018-06" db="EMBL/GenBank/DDBJ databases">
        <authorList>
            <consortium name="Pathogen Informatics"/>
            <person name="Doyle S."/>
        </authorList>
    </citation>
    <scope>NUCLEOTIDE SEQUENCE [LARGE SCALE GENOMIC DNA]</scope>
    <source>
        <strain evidence="2 3">NCTC9854</strain>
    </source>
</reference>
<evidence type="ECO:0008006" key="4">
    <source>
        <dbReference type="Google" id="ProtNLM"/>
    </source>
</evidence>
<dbReference type="NCBIfam" id="NF040662">
    <property type="entry name" value="attach_TipJ_rel"/>
    <property type="match status" value="1"/>
</dbReference>
<proteinExistence type="predicted"/>
<feature type="region of interest" description="Disordered" evidence="1">
    <location>
        <begin position="101"/>
        <end position="127"/>
    </location>
</feature>
<dbReference type="EMBL" id="UGWI01000001">
    <property type="protein sequence ID" value="SUF38170.1"/>
    <property type="molecule type" value="Genomic_DNA"/>
</dbReference>
<dbReference type="AlphaFoldDB" id="A0A379QC17"/>
<name>A0A379QC17_SALER</name>
<organism evidence="2 3">
    <name type="scientific">Salmonella enterica</name>
    <name type="common">Salmonella choleraesuis</name>
    <dbReference type="NCBI Taxonomy" id="28901"/>
    <lineage>
        <taxon>Bacteria</taxon>
        <taxon>Pseudomonadati</taxon>
        <taxon>Pseudomonadota</taxon>
        <taxon>Gammaproteobacteria</taxon>
        <taxon>Enterobacterales</taxon>
        <taxon>Enterobacteriaceae</taxon>
        <taxon>Salmonella</taxon>
    </lineage>
</organism>
<feature type="compositionally biased region" description="Polar residues" evidence="1">
    <location>
        <begin position="101"/>
        <end position="121"/>
    </location>
</feature>
<gene>
    <name evidence="2" type="ORF">NCTC9854_02481</name>
</gene>
<evidence type="ECO:0000313" key="2">
    <source>
        <dbReference type="EMBL" id="SUF38170.1"/>
    </source>
</evidence>
<protein>
    <recommendedName>
        <fullName evidence="4">MoaD/ThiS family protein</fullName>
    </recommendedName>
</protein>
<evidence type="ECO:0000313" key="3">
    <source>
        <dbReference type="Proteomes" id="UP000254773"/>
    </source>
</evidence>